<protein>
    <recommendedName>
        <fullName evidence="1">Transposase IS204/IS1001/IS1096/IS1165 zinc-finger domain-containing protein</fullName>
    </recommendedName>
</protein>
<evidence type="ECO:0000313" key="4">
    <source>
        <dbReference type="Proteomes" id="UP000789738"/>
    </source>
</evidence>
<dbReference type="AlphaFoldDB" id="A0AA86JF50"/>
<evidence type="ECO:0000259" key="1">
    <source>
        <dbReference type="Pfam" id="PF14690"/>
    </source>
</evidence>
<organism evidence="2 4">
    <name type="scientific">Clostridium neonatale</name>
    <dbReference type="NCBI Taxonomy" id="137838"/>
    <lineage>
        <taxon>Bacteria</taxon>
        <taxon>Bacillati</taxon>
        <taxon>Bacillota</taxon>
        <taxon>Clostridia</taxon>
        <taxon>Eubacteriales</taxon>
        <taxon>Clostridiaceae</taxon>
        <taxon>Clostridium</taxon>
    </lineage>
</organism>
<sequence>MDEFIKILEKNLDYLSHEIIDDTIYINVISNRNECTCPYCGKYSNKVHSKYKRTFQDLPIQNKKVEIILNNKKYFCYNSECSRRTFAESFSCFQFKGKKTLRLEEQISKIAINMSSIAAQNYLRGNIANVSKSTICTLLKKRYTNENK</sequence>
<accession>A0AA86JF50</accession>
<dbReference type="EMBL" id="CAKJVE010000001">
    <property type="protein sequence ID" value="CAG9701489.1"/>
    <property type="molecule type" value="Genomic_DNA"/>
</dbReference>
<feature type="domain" description="Transposase IS204/IS1001/IS1096/IS1165 zinc-finger" evidence="1">
    <location>
        <begin position="35"/>
        <end position="78"/>
    </location>
</feature>
<evidence type="ECO:0000313" key="2">
    <source>
        <dbReference type="EMBL" id="CAG9701489.1"/>
    </source>
</evidence>
<dbReference type="InterPro" id="IPR047951">
    <property type="entry name" value="Transpos_ISL3"/>
</dbReference>
<dbReference type="RefSeq" id="WP_210889322.1">
    <property type="nucleotide sequence ID" value="NZ_CAKJVE010000001.1"/>
</dbReference>
<reference evidence="2" key="1">
    <citation type="submission" date="2021-10" db="EMBL/GenBank/DDBJ databases">
        <authorList>
            <person name="Mesa V."/>
        </authorList>
    </citation>
    <scope>NUCLEOTIDE SEQUENCE</scope>
    <source>
        <strain evidence="2">CC3_PB</strain>
    </source>
</reference>
<dbReference type="PANTHER" id="PTHR33498:SF1">
    <property type="entry name" value="TRANSPOSASE FOR INSERTION SEQUENCE ELEMENT IS1557"/>
    <property type="match status" value="1"/>
</dbReference>
<dbReference type="PANTHER" id="PTHR33498">
    <property type="entry name" value="TRANSPOSASE FOR INSERTION SEQUENCE ELEMENT IS1557"/>
    <property type="match status" value="1"/>
</dbReference>
<dbReference type="InterPro" id="IPR029261">
    <property type="entry name" value="Transposase_Znf"/>
</dbReference>
<gene>
    <name evidence="3" type="ORF">CNEO2_1230002</name>
    <name evidence="2" type="ORF">CNEO_10023</name>
</gene>
<comment type="caution">
    <text evidence="2">The sequence shown here is derived from an EMBL/GenBank/DDBJ whole genome shotgun (WGS) entry which is preliminary data.</text>
</comment>
<dbReference type="Proteomes" id="UP000789738">
    <property type="component" value="Unassembled WGS sequence"/>
</dbReference>
<dbReference type="EMBL" id="CAMTCP010000026">
    <property type="protein sequence ID" value="CAI3541159.1"/>
    <property type="molecule type" value="Genomic_DNA"/>
</dbReference>
<name>A0AA86JF50_9CLOT</name>
<reference evidence="3" key="2">
    <citation type="submission" date="2022-10" db="EMBL/GenBank/DDBJ databases">
        <authorList>
            <person name="Aires J."/>
            <person name="Mesa V."/>
        </authorList>
    </citation>
    <scope>NUCLEOTIDE SEQUENCE</scope>
    <source>
        <strain evidence="3">Clostridium neonatale JD116</strain>
    </source>
</reference>
<dbReference type="Pfam" id="PF14690">
    <property type="entry name" value="Zn_ribbon_ISL3"/>
    <property type="match status" value="1"/>
</dbReference>
<dbReference type="Proteomes" id="UP001189143">
    <property type="component" value="Unassembled WGS sequence"/>
</dbReference>
<proteinExistence type="predicted"/>
<evidence type="ECO:0000313" key="3">
    <source>
        <dbReference type="EMBL" id="CAI3541159.1"/>
    </source>
</evidence>